<gene>
    <name evidence="1" type="ORF">MYCFIDRAFT_199058</name>
</gene>
<organism evidence="1 2">
    <name type="scientific">Pseudocercospora fijiensis (strain CIRAD86)</name>
    <name type="common">Black leaf streak disease fungus</name>
    <name type="synonym">Mycosphaerella fijiensis</name>
    <dbReference type="NCBI Taxonomy" id="383855"/>
    <lineage>
        <taxon>Eukaryota</taxon>
        <taxon>Fungi</taxon>
        <taxon>Dikarya</taxon>
        <taxon>Ascomycota</taxon>
        <taxon>Pezizomycotina</taxon>
        <taxon>Dothideomycetes</taxon>
        <taxon>Dothideomycetidae</taxon>
        <taxon>Mycosphaerellales</taxon>
        <taxon>Mycosphaerellaceae</taxon>
        <taxon>Pseudocercospora</taxon>
    </lineage>
</organism>
<reference evidence="1 2" key="1">
    <citation type="journal article" date="2012" name="PLoS Pathog.">
        <title>Diverse lifestyles and strategies of plant pathogenesis encoded in the genomes of eighteen Dothideomycetes fungi.</title>
        <authorList>
            <person name="Ohm R.A."/>
            <person name="Feau N."/>
            <person name="Henrissat B."/>
            <person name="Schoch C.L."/>
            <person name="Horwitz B.A."/>
            <person name="Barry K.W."/>
            <person name="Condon B.J."/>
            <person name="Copeland A.C."/>
            <person name="Dhillon B."/>
            <person name="Glaser F."/>
            <person name="Hesse C.N."/>
            <person name="Kosti I."/>
            <person name="LaButti K."/>
            <person name="Lindquist E.A."/>
            <person name="Lucas S."/>
            <person name="Salamov A.A."/>
            <person name="Bradshaw R.E."/>
            <person name="Ciuffetti L."/>
            <person name="Hamelin R.C."/>
            <person name="Kema G.H.J."/>
            <person name="Lawrence C."/>
            <person name="Scott J.A."/>
            <person name="Spatafora J.W."/>
            <person name="Turgeon B.G."/>
            <person name="de Wit P.J.G.M."/>
            <person name="Zhong S."/>
            <person name="Goodwin S.B."/>
            <person name="Grigoriev I.V."/>
        </authorList>
    </citation>
    <scope>NUCLEOTIDE SEQUENCE [LARGE SCALE GENOMIC DNA]</scope>
    <source>
        <strain evidence="1 2">CIRAD86</strain>
    </source>
</reference>
<sequence length="138" mass="15157">MSVADLIEAYALGDMLMDVDFKDAVTDAMIAGSLTPDNEVYYVPATSDRIKLYDKTAPGAKIRQALVHLMATKGATRLVEEQDHPAFLVDVAKKLGEELKGGKDESVLVATAKCKYHEHKEGDENCYRTKYAKATFLG</sequence>
<accession>M3AP74</accession>
<protein>
    <submittedName>
        <fullName evidence="1">Uncharacterized protein</fullName>
    </submittedName>
</protein>
<dbReference type="GeneID" id="19335774"/>
<evidence type="ECO:0000313" key="1">
    <source>
        <dbReference type="EMBL" id="EME79232.1"/>
    </source>
</evidence>
<dbReference type="HOGENOM" id="CLU_1856160_0_0_1"/>
<dbReference type="KEGG" id="pfj:MYCFIDRAFT_199058"/>
<dbReference type="RefSeq" id="XP_007930005.1">
    <property type="nucleotide sequence ID" value="XM_007931814.1"/>
</dbReference>
<keyword evidence="2" id="KW-1185">Reference proteome</keyword>
<dbReference type="STRING" id="383855.M3AP74"/>
<dbReference type="AlphaFoldDB" id="M3AP74"/>
<name>M3AP74_PSEFD</name>
<dbReference type="VEuPathDB" id="FungiDB:MYCFIDRAFT_199058"/>
<dbReference type="Proteomes" id="UP000016932">
    <property type="component" value="Unassembled WGS sequence"/>
</dbReference>
<dbReference type="OrthoDB" id="3647298at2759"/>
<proteinExistence type="predicted"/>
<dbReference type="EMBL" id="KB446562">
    <property type="protein sequence ID" value="EME79232.1"/>
    <property type="molecule type" value="Genomic_DNA"/>
</dbReference>
<dbReference type="eggNOG" id="ENOG502R117">
    <property type="taxonomic scope" value="Eukaryota"/>
</dbReference>
<evidence type="ECO:0000313" key="2">
    <source>
        <dbReference type="Proteomes" id="UP000016932"/>
    </source>
</evidence>